<dbReference type="EMBL" id="AFQD01000277">
    <property type="protein sequence ID" value="EGQ79325.1"/>
    <property type="molecule type" value="Genomic_DNA"/>
</dbReference>
<protein>
    <submittedName>
        <fullName evidence="1">Uncharacterized protein</fullName>
    </submittedName>
</protein>
<comment type="caution">
    <text evidence="1">The sequence shown here is derived from an EMBL/GenBank/DDBJ whole genome shotgun (WGS) entry which is preliminary data.</text>
</comment>
<dbReference type="PATRIC" id="fig|997347.4.peg.1529"/>
<dbReference type="AlphaFoldDB" id="F9ENZ1"/>
<proteinExistence type="predicted"/>
<evidence type="ECO:0000313" key="2">
    <source>
        <dbReference type="Proteomes" id="UP000005392"/>
    </source>
</evidence>
<evidence type="ECO:0000313" key="1">
    <source>
        <dbReference type="EMBL" id="EGQ79325.1"/>
    </source>
</evidence>
<accession>F9ENZ1</accession>
<name>F9ENZ1_9FUSO</name>
<dbReference type="HOGENOM" id="CLU_2716614_0_0_0"/>
<gene>
    <name evidence="1" type="ORF">HMPREF9094_1646</name>
</gene>
<reference evidence="1 2" key="1">
    <citation type="submission" date="2011-05" db="EMBL/GenBank/DDBJ databases">
        <authorList>
            <person name="Muzny D."/>
            <person name="Qin X."/>
            <person name="Deng J."/>
            <person name="Jiang H."/>
            <person name="Liu Y."/>
            <person name="Qu J."/>
            <person name="Song X.-Z."/>
            <person name="Zhang L."/>
            <person name="Thornton R."/>
            <person name="Coyle M."/>
            <person name="Francisco L."/>
            <person name="Jackson L."/>
            <person name="Javaid M."/>
            <person name="Korchina V."/>
            <person name="Kovar C."/>
            <person name="Mata R."/>
            <person name="Mathew T."/>
            <person name="Ngo R."/>
            <person name="Nguyen L."/>
            <person name="Nguyen N."/>
            <person name="Okwuonu G."/>
            <person name="Ongeri F."/>
            <person name="Pham C."/>
            <person name="Simmons D."/>
            <person name="Wilczek-Boney K."/>
            <person name="Hale W."/>
            <person name="Jakkamsetti A."/>
            <person name="Pham P."/>
            <person name="Ruth R."/>
            <person name="San Lucas F."/>
            <person name="Warren J."/>
            <person name="Zhang J."/>
            <person name="Zhao Z."/>
            <person name="Zhou C."/>
            <person name="Zhu D."/>
            <person name="Lee S."/>
            <person name="Bess C."/>
            <person name="Blankenburg K."/>
            <person name="Forbes L."/>
            <person name="Fu Q."/>
            <person name="Gubbala S."/>
            <person name="Hirani K."/>
            <person name="Jayaseelan J.C."/>
            <person name="Lara F."/>
            <person name="Munidasa M."/>
            <person name="Palculict T."/>
            <person name="Patil S."/>
            <person name="Pu L.-L."/>
            <person name="Saada N."/>
            <person name="Tang L."/>
            <person name="Weissenberger G."/>
            <person name="Zhu Y."/>
            <person name="Hemphill L."/>
            <person name="Shang Y."/>
            <person name="Youmans B."/>
            <person name="Ayvaz T."/>
            <person name="Ross M."/>
            <person name="Santibanez J."/>
            <person name="Aqrawi P."/>
            <person name="Gross S."/>
            <person name="Joshi V."/>
            <person name="Fowler G."/>
            <person name="Nazareth L."/>
            <person name="Reid J."/>
            <person name="Worley K."/>
            <person name="Petrosino J."/>
            <person name="Highlander S."/>
            <person name="Gibbs R."/>
        </authorList>
    </citation>
    <scope>NUCLEOTIDE SEQUENCE [LARGE SCALE GENOMIC DNA]</scope>
    <source>
        <strain evidence="1 2">ATCC 51191</strain>
    </source>
</reference>
<sequence>MKDDLINVRKFWRNEKLLINPLISLYYKTVVAKSNRVKAILETSSKKNNDSIVGAKFSDSDIKKAYNYSLHK</sequence>
<keyword evidence="2" id="KW-1185">Reference proteome</keyword>
<organism evidence="1 2">
    <name type="scientific">Fusobacterium animalis ATCC 51191</name>
    <dbReference type="NCBI Taxonomy" id="997347"/>
    <lineage>
        <taxon>Bacteria</taxon>
        <taxon>Fusobacteriati</taxon>
        <taxon>Fusobacteriota</taxon>
        <taxon>Fusobacteriia</taxon>
        <taxon>Fusobacteriales</taxon>
        <taxon>Fusobacteriaceae</taxon>
        <taxon>Fusobacterium</taxon>
    </lineage>
</organism>
<dbReference type="Proteomes" id="UP000005392">
    <property type="component" value="Unassembled WGS sequence"/>
</dbReference>